<dbReference type="RefSeq" id="WP_012765908.1">
    <property type="nucleotide sequence ID" value="NC_012881.1"/>
</dbReference>
<sequence>MPERKSKTLFVDLPEHLRDKEMIAESCDTEWSVWYLRTQFLASVSMCS</sequence>
<dbReference type="EMBL" id="CP001649">
    <property type="protein sequence ID" value="ACS78382.1"/>
    <property type="molecule type" value="Genomic_DNA"/>
</dbReference>
<evidence type="ECO:0000313" key="2">
    <source>
        <dbReference type="Proteomes" id="UP000002601"/>
    </source>
</evidence>
<proteinExistence type="predicted"/>
<dbReference type="OrthoDB" id="10011203at2"/>
<evidence type="ECO:0000313" key="1">
    <source>
        <dbReference type="EMBL" id="ACS78382.1"/>
    </source>
</evidence>
<dbReference type="Proteomes" id="UP000002601">
    <property type="component" value="Chromosome"/>
</dbReference>
<accession>C6BWD8</accession>
<protein>
    <submittedName>
        <fullName evidence="1">Uncharacterized protein</fullName>
    </submittedName>
</protein>
<dbReference type="KEGG" id="dsa:Desal_0315"/>
<organism evidence="1 2">
    <name type="scientific">Maridesulfovibrio salexigens (strain ATCC 14822 / DSM 2638 / NCIMB 8403 / VKM B-1763)</name>
    <name type="common">Desulfovibrio salexigens</name>
    <dbReference type="NCBI Taxonomy" id="526222"/>
    <lineage>
        <taxon>Bacteria</taxon>
        <taxon>Pseudomonadati</taxon>
        <taxon>Thermodesulfobacteriota</taxon>
        <taxon>Desulfovibrionia</taxon>
        <taxon>Desulfovibrionales</taxon>
        <taxon>Desulfovibrionaceae</taxon>
        <taxon>Maridesulfovibrio</taxon>
    </lineage>
</organism>
<keyword evidence="2" id="KW-1185">Reference proteome</keyword>
<reference evidence="1 2" key="1">
    <citation type="submission" date="2009-06" db="EMBL/GenBank/DDBJ databases">
        <title>Complete sequence of Desulfovibrio salexigens DSM 2638.</title>
        <authorList>
            <consortium name="US DOE Joint Genome Institute"/>
            <person name="Lucas S."/>
            <person name="Copeland A."/>
            <person name="Lapidus A."/>
            <person name="Glavina del Rio T."/>
            <person name="Tice H."/>
            <person name="Bruce D."/>
            <person name="Goodwin L."/>
            <person name="Pitluck S."/>
            <person name="Munk A.C."/>
            <person name="Brettin T."/>
            <person name="Detter J.C."/>
            <person name="Han C."/>
            <person name="Tapia R."/>
            <person name="Larimer F."/>
            <person name="Land M."/>
            <person name="Hauser L."/>
            <person name="Kyrpides N."/>
            <person name="Anderson I."/>
            <person name="Wall J.D."/>
            <person name="Arkin A.P."/>
            <person name="Dehal P."/>
            <person name="Chivian D."/>
            <person name="Giles B."/>
            <person name="Hazen T.C."/>
        </authorList>
    </citation>
    <scope>NUCLEOTIDE SEQUENCE [LARGE SCALE GENOMIC DNA]</scope>
    <source>
        <strain evidence="2">ATCC 14822 / DSM 2638 / NCIMB 8403 / VKM B-1763</strain>
    </source>
</reference>
<dbReference type="STRING" id="526222.Desal_0315"/>
<name>C6BWD8_MARSD</name>
<gene>
    <name evidence="1" type="ordered locus">Desal_0315</name>
</gene>
<dbReference type="AlphaFoldDB" id="C6BWD8"/>
<dbReference type="HOGENOM" id="CLU_3151984_0_0_7"/>